<gene>
    <name evidence="2" type="ordered locus">Cpin_1366</name>
</gene>
<dbReference type="Proteomes" id="UP000002215">
    <property type="component" value="Chromosome"/>
</dbReference>
<evidence type="ECO:0000313" key="2">
    <source>
        <dbReference type="EMBL" id="ACU58863.1"/>
    </source>
</evidence>
<evidence type="ECO:0000256" key="1">
    <source>
        <dbReference type="SAM" id="Phobius"/>
    </source>
</evidence>
<sequence length="201" mass="23064">MKKKPDINRRYPLIPKVILTPVSGWTTFFMNVLYSIIVLLCIWGIVKVIGWQDDRRTERIAASNTKTIGTIVKVGSMKGSYAYFTYVVDGKTYKERTGTPSSYMYLGEHYEVIYSKDDPSECVIMFAAPVFLKGELTRETDATIIHVESDLIGFKYNLRTGDGEIKRFQRLPKGKKLNVKKGDSYGIEYREADPRIAYLKF</sequence>
<proteinExistence type="predicted"/>
<evidence type="ECO:0000313" key="3">
    <source>
        <dbReference type="Proteomes" id="UP000002215"/>
    </source>
</evidence>
<keyword evidence="1" id="KW-0472">Membrane</keyword>
<organism evidence="2 3">
    <name type="scientific">Chitinophaga pinensis (strain ATCC 43595 / DSM 2588 / LMG 13176 / NBRC 15968 / NCIMB 11800 / UQM 2034)</name>
    <dbReference type="NCBI Taxonomy" id="485918"/>
    <lineage>
        <taxon>Bacteria</taxon>
        <taxon>Pseudomonadati</taxon>
        <taxon>Bacteroidota</taxon>
        <taxon>Chitinophagia</taxon>
        <taxon>Chitinophagales</taxon>
        <taxon>Chitinophagaceae</taxon>
        <taxon>Chitinophaga</taxon>
    </lineage>
</organism>
<dbReference type="RefSeq" id="WP_012789039.1">
    <property type="nucleotide sequence ID" value="NC_013132.1"/>
</dbReference>
<dbReference type="AlphaFoldDB" id="A0A979GNX6"/>
<dbReference type="KEGG" id="cpi:Cpin_1366"/>
<dbReference type="EMBL" id="CP001699">
    <property type="protein sequence ID" value="ACU58863.1"/>
    <property type="molecule type" value="Genomic_DNA"/>
</dbReference>
<accession>A0A979GNX6</accession>
<name>A0A979GNX6_CHIPD</name>
<reference evidence="2 3" key="2">
    <citation type="journal article" date="2010" name="Stand. Genomic Sci.">
        <title>Complete genome sequence of Chitinophaga pinensis type strain (UQM 2034).</title>
        <authorList>
            <person name="Glavina Del Rio T."/>
            <person name="Abt B."/>
            <person name="Spring S."/>
            <person name="Lapidus A."/>
            <person name="Nolan M."/>
            <person name="Tice H."/>
            <person name="Copeland A."/>
            <person name="Cheng J.F."/>
            <person name="Chen F."/>
            <person name="Bruce D."/>
            <person name="Goodwin L."/>
            <person name="Pitluck S."/>
            <person name="Ivanova N."/>
            <person name="Mavromatis K."/>
            <person name="Mikhailova N."/>
            <person name="Pati A."/>
            <person name="Chen A."/>
            <person name="Palaniappan K."/>
            <person name="Land M."/>
            <person name="Hauser L."/>
            <person name="Chang Y.J."/>
            <person name="Jeffries C.D."/>
            <person name="Chain P."/>
            <person name="Saunders E."/>
            <person name="Detter J.C."/>
            <person name="Brettin T."/>
            <person name="Rohde M."/>
            <person name="Goker M."/>
            <person name="Bristow J."/>
            <person name="Eisen J.A."/>
            <person name="Markowitz V."/>
            <person name="Hugenholtz P."/>
            <person name="Kyrpides N.C."/>
            <person name="Klenk H.P."/>
            <person name="Lucas S."/>
        </authorList>
    </citation>
    <scope>NUCLEOTIDE SEQUENCE [LARGE SCALE GENOMIC DNA]</scope>
    <source>
        <strain evidence="3">ATCC 43595 / DSM 2588 / LMG 13176 / NBRC 15968 / NCIMB 11800 / UQM 2034</strain>
    </source>
</reference>
<feature type="transmembrane region" description="Helical" evidence="1">
    <location>
        <begin position="28"/>
        <end position="49"/>
    </location>
</feature>
<dbReference type="OrthoDB" id="2242169at2"/>
<evidence type="ECO:0008006" key="4">
    <source>
        <dbReference type="Google" id="ProtNLM"/>
    </source>
</evidence>
<keyword evidence="1" id="KW-1133">Transmembrane helix</keyword>
<protein>
    <recommendedName>
        <fullName evidence="4">DUF3592 domain-containing protein</fullName>
    </recommendedName>
</protein>
<reference evidence="3" key="1">
    <citation type="submission" date="2009-08" db="EMBL/GenBank/DDBJ databases">
        <title>The complete genome of Chitinophaga pinensis DSM 2588.</title>
        <authorList>
            <consortium name="US DOE Joint Genome Institute (JGI-PGF)"/>
            <person name="Lucas S."/>
            <person name="Copeland A."/>
            <person name="Lapidus A."/>
            <person name="Glavina del Rio T."/>
            <person name="Dalin E."/>
            <person name="Tice H."/>
            <person name="Bruce D."/>
            <person name="Goodwin L."/>
            <person name="Pitluck S."/>
            <person name="Kyrpides N."/>
            <person name="Mavromatis K."/>
            <person name="Ivanova N."/>
            <person name="Mikhailova N."/>
            <person name="Sims D."/>
            <person name="Meinche L."/>
            <person name="Brettin T."/>
            <person name="Detter J.C."/>
            <person name="Han C."/>
            <person name="Larimer F."/>
            <person name="Land M."/>
            <person name="Hauser L."/>
            <person name="Markowitz V."/>
            <person name="Cheng J.-F."/>
            <person name="Hugenholtz P."/>
            <person name="Woyke T."/>
            <person name="Wu D."/>
            <person name="Spring S."/>
            <person name="Klenk H.-P."/>
            <person name="Eisen J.A."/>
        </authorList>
    </citation>
    <scope>NUCLEOTIDE SEQUENCE [LARGE SCALE GENOMIC DNA]</scope>
    <source>
        <strain evidence="3">ATCC 43595 / DSM 2588 / LMG 13176 / NBRC 15968 / NCIMB 11800 / UQM 2034</strain>
    </source>
</reference>
<keyword evidence="1" id="KW-0812">Transmembrane</keyword>